<keyword evidence="1" id="KW-0472">Membrane</keyword>
<gene>
    <name evidence="3" type="ORF">R6U77_13815</name>
</gene>
<accession>A0ABZ0RVA3</accession>
<evidence type="ECO:0000256" key="1">
    <source>
        <dbReference type="SAM" id="Phobius"/>
    </source>
</evidence>
<dbReference type="RefSeq" id="WP_319836070.1">
    <property type="nucleotide sequence ID" value="NZ_CP137624.1"/>
</dbReference>
<dbReference type="PANTHER" id="PTHR37810:SF5">
    <property type="entry name" value="IMMUNITY PROTEIN SDPI"/>
    <property type="match status" value="1"/>
</dbReference>
<feature type="transmembrane region" description="Helical" evidence="1">
    <location>
        <begin position="114"/>
        <end position="134"/>
    </location>
</feature>
<dbReference type="PANTHER" id="PTHR37810">
    <property type="entry name" value="IMMUNITY PROTEIN SDPI"/>
    <property type="match status" value="1"/>
</dbReference>
<feature type="transmembrane region" description="Helical" evidence="1">
    <location>
        <begin position="66"/>
        <end position="83"/>
    </location>
</feature>
<proteinExistence type="predicted"/>
<dbReference type="Pfam" id="PF07853">
    <property type="entry name" value="DUF1648"/>
    <property type="match status" value="1"/>
</dbReference>
<dbReference type="EMBL" id="CP137624">
    <property type="protein sequence ID" value="WPK10956.1"/>
    <property type="molecule type" value="Genomic_DNA"/>
</dbReference>
<reference evidence="3 4" key="1">
    <citation type="submission" date="2023-09" db="EMBL/GenBank/DDBJ databases">
        <authorList>
            <person name="Page C.A."/>
            <person name="Perez-Diaz I.M."/>
        </authorList>
    </citation>
    <scope>NUCLEOTIDE SEQUENCE [LARGE SCALE GENOMIC DNA]</scope>
    <source>
        <strain evidence="3 4">Ll15</strain>
    </source>
</reference>
<sequence>MLTKPYRPKINFPSSTTGKIANIIGCMAILFSLIFIAWNWSSLPAQVPMHFNGIGEIDRWGSKYEMLLLPVINIALFIGLQIVENKPHLHNYPDRINEANVEQFYKVSKRIINYTKNVCAILFAYITYEIVIMAQQERLLLNSTAFIVLIASLFIIIFAGIIKMARVQ</sequence>
<organism evidence="3 4">
    <name type="scientific">Lysinibacillus louembei</name>
    <dbReference type="NCBI Taxonomy" id="1470088"/>
    <lineage>
        <taxon>Bacteria</taxon>
        <taxon>Bacillati</taxon>
        <taxon>Bacillota</taxon>
        <taxon>Bacilli</taxon>
        <taxon>Bacillales</taxon>
        <taxon>Bacillaceae</taxon>
        <taxon>Lysinibacillus</taxon>
    </lineage>
</organism>
<dbReference type="Proteomes" id="UP001322664">
    <property type="component" value="Chromosome"/>
</dbReference>
<keyword evidence="1" id="KW-1133">Transmembrane helix</keyword>
<evidence type="ECO:0000313" key="3">
    <source>
        <dbReference type="EMBL" id="WPK10956.1"/>
    </source>
</evidence>
<feature type="domain" description="DUF1648" evidence="2">
    <location>
        <begin position="29"/>
        <end position="73"/>
    </location>
</feature>
<protein>
    <submittedName>
        <fullName evidence="3">DUF1648 domain-containing protein</fullName>
    </submittedName>
</protein>
<dbReference type="InterPro" id="IPR012867">
    <property type="entry name" value="DUF1648"/>
</dbReference>
<keyword evidence="4" id="KW-1185">Reference proteome</keyword>
<evidence type="ECO:0000313" key="4">
    <source>
        <dbReference type="Proteomes" id="UP001322664"/>
    </source>
</evidence>
<name>A0ABZ0RVA3_9BACI</name>
<feature type="transmembrane region" description="Helical" evidence="1">
    <location>
        <begin position="20"/>
        <end position="40"/>
    </location>
</feature>
<evidence type="ECO:0000259" key="2">
    <source>
        <dbReference type="Pfam" id="PF07853"/>
    </source>
</evidence>
<feature type="transmembrane region" description="Helical" evidence="1">
    <location>
        <begin position="140"/>
        <end position="162"/>
    </location>
</feature>
<keyword evidence="1" id="KW-0812">Transmembrane</keyword>